<evidence type="ECO:0000313" key="3">
    <source>
        <dbReference type="EMBL" id="CAB4943520.1"/>
    </source>
</evidence>
<keyword evidence="1" id="KW-0238">DNA-binding</keyword>
<proteinExistence type="predicted"/>
<sequence length="138" mass="15377">MSPMSDSNAQMRAVYIISVAAELAGVHPQTLRIYERKGLLEPARTTGGSRRYSQADIDHLRRIQDLTDEGLNLAGVKKVLKLEAHIAALESALLQSRVEMSVAIEETHRSYRRDLVPLRQSVAPFGDAAEVLRRLSQQ</sequence>
<dbReference type="InterPro" id="IPR009061">
    <property type="entry name" value="DNA-bd_dom_put_sf"/>
</dbReference>
<protein>
    <submittedName>
        <fullName evidence="3">Unannotated protein</fullName>
    </submittedName>
</protein>
<gene>
    <name evidence="3" type="ORF">UFOPK3708_01590</name>
</gene>
<evidence type="ECO:0000259" key="2">
    <source>
        <dbReference type="PROSITE" id="PS50937"/>
    </source>
</evidence>
<dbReference type="SMART" id="SM00422">
    <property type="entry name" value="HTH_MERR"/>
    <property type="match status" value="1"/>
</dbReference>
<evidence type="ECO:0000256" key="1">
    <source>
        <dbReference type="ARBA" id="ARBA00023125"/>
    </source>
</evidence>
<dbReference type="PANTHER" id="PTHR30204:SF58">
    <property type="entry name" value="HTH-TYPE TRANSCRIPTIONAL REGULATOR YFMP"/>
    <property type="match status" value="1"/>
</dbReference>
<dbReference type="PANTHER" id="PTHR30204">
    <property type="entry name" value="REDOX-CYCLING DRUG-SENSING TRANSCRIPTIONAL ACTIVATOR SOXR"/>
    <property type="match status" value="1"/>
</dbReference>
<dbReference type="PROSITE" id="PS50937">
    <property type="entry name" value="HTH_MERR_2"/>
    <property type="match status" value="1"/>
</dbReference>
<dbReference type="PRINTS" id="PR00040">
    <property type="entry name" value="HTHMERR"/>
</dbReference>
<accession>A0A6J7JJ54</accession>
<dbReference type="Gene3D" id="1.10.1660.10">
    <property type="match status" value="1"/>
</dbReference>
<reference evidence="3" key="1">
    <citation type="submission" date="2020-05" db="EMBL/GenBank/DDBJ databases">
        <authorList>
            <person name="Chiriac C."/>
            <person name="Salcher M."/>
            <person name="Ghai R."/>
            <person name="Kavagutti S V."/>
        </authorList>
    </citation>
    <scope>NUCLEOTIDE SEQUENCE</scope>
</reference>
<organism evidence="3">
    <name type="scientific">freshwater metagenome</name>
    <dbReference type="NCBI Taxonomy" id="449393"/>
    <lineage>
        <taxon>unclassified sequences</taxon>
        <taxon>metagenomes</taxon>
        <taxon>ecological metagenomes</taxon>
    </lineage>
</organism>
<dbReference type="SUPFAM" id="SSF46955">
    <property type="entry name" value="Putative DNA-binding domain"/>
    <property type="match status" value="1"/>
</dbReference>
<feature type="domain" description="HTH merR-type" evidence="2">
    <location>
        <begin position="14"/>
        <end position="82"/>
    </location>
</feature>
<dbReference type="AlphaFoldDB" id="A0A6J7JJ54"/>
<dbReference type="Pfam" id="PF13411">
    <property type="entry name" value="MerR_1"/>
    <property type="match status" value="1"/>
</dbReference>
<dbReference type="PROSITE" id="PS00552">
    <property type="entry name" value="HTH_MERR_1"/>
    <property type="match status" value="1"/>
</dbReference>
<dbReference type="GO" id="GO:0003700">
    <property type="term" value="F:DNA-binding transcription factor activity"/>
    <property type="evidence" value="ECO:0007669"/>
    <property type="project" value="InterPro"/>
</dbReference>
<dbReference type="GO" id="GO:0003677">
    <property type="term" value="F:DNA binding"/>
    <property type="evidence" value="ECO:0007669"/>
    <property type="project" value="UniProtKB-KW"/>
</dbReference>
<dbReference type="InterPro" id="IPR000551">
    <property type="entry name" value="MerR-type_HTH_dom"/>
</dbReference>
<dbReference type="NCBIfam" id="NF047375">
    <property type="entry name" value="HeatShock_HspR"/>
    <property type="match status" value="1"/>
</dbReference>
<name>A0A6J7JJ54_9ZZZZ</name>
<dbReference type="InterPro" id="IPR047057">
    <property type="entry name" value="MerR_fam"/>
</dbReference>
<dbReference type="EMBL" id="CAFBNA010000126">
    <property type="protein sequence ID" value="CAB4943520.1"/>
    <property type="molecule type" value="Genomic_DNA"/>
</dbReference>